<name>A0A9X1HVZ9_9BACT</name>
<comment type="caution">
    <text evidence="2">The sequence shown here is derived from an EMBL/GenBank/DDBJ whole genome shotgun (WGS) entry which is preliminary data.</text>
</comment>
<keyword evidence="3" id="KW-1185">Reference proteome</keyword>
<feature type="domain" description="Trigger factor ribosome-binding bacterial" evidence="1">
    <location>
        <begin position="1"/>
        <end position="149"/>
    </location>
</feature>
<dbReference type="Gene3D" id="3.30.70.1050">
    <property type="entry name" value="Trigger factor ribosome-binding domain"/>
    <property type="match status" value="1"/>
</dbReference>
<evidence type="ECO:0000313" key="3">
    <source>
        <dbReference type="Proteomes" id="UP001139409"/>
    </source>
</evidence>
<reference evidence="2" key="1">
    <citation type="submission" date="2021-09" db="EMBL/GenBank/DDBJ databases">
        <title>Fulvivirga sp. isolated from coastal sediment.</title>
        <authorList>
            <person name="Yu H."/>
        </authorList>
    </citation>
    <scope>NUCLEOTIDE SEQUENCE</scope>
    <source>
        <strain evidence="2">1062</strain>
    </source>
</reference>
<organism evidence="2 3">
    <name type="scientific">Fulvivirga sedimenti</name>
    <dbReference type="NCBI Taxonomy" id="2879465"/>
    <lineage>
        <taxon>Bacteria</taxon>
        <taxon>Pseudomonadati</taxon>
        <taxon>Bacteroidota</taxon>
        <taxon>Cytophagia</taxon>
        <taxon>Cytophagales</taxon>
        <taxon>Fulvivirgaceae</taxon>
        <taxon>Fulvivirga</taxon>
    </lineage>
</organism>
<dbReference type="InterPro" id="IPR008881">
    <property type="entry name" value="Trigger_fac_ribosome-bd_bac"/>
</dbReference>
<keyword evidence="2" id="KW-0413">Isomerase</keyword>
<accession>A0A9X1HVZ9</accession>
<dbReference type="GO" id="GO:0043022">
    <property type="term" value="F:ribosome binding"/>
    <property type="evidence" value="ECO:0007669"/>
    <property type="project" value="TreeGrafter"/>
</dbReference>
<dbReference type="SUPFAM" id="SSF102735">
    <property type="entry name" value="Trigger factor ribosome-binding domain"/>
    <property type="match status" value="1"/>
</dbReference>
<proteinExistence type="predicted"/>
<dbReference type="InterPro" id="IPR037041">
    <property type="entry name" value="Trigger_fac_C_sf"/>
</dbReference>
<gene>
    <name evidence="2" type="primary">tig</name>
    <name evidence="2" type="ORF">LDX50_30605</name>
</gene>
<dbReference type="InterPro" id="IPR005215">
    <property type="entry name" value="Trig_fac"/>
</dbReference>
<sequence length="447" mass="51318">MDITLDKKSPTEALIKITLKENDYQPNVEEKVREYARKASIKGFRPGKVPTGLIRKMYGKSILVEEINRILSESVNNYVKENKLNLLGDPLPDLKKAESVDWENQKEFEFDYSIGMVDDFKYDISDKAKVTRYKIELDKKTLDETLDNIKEQFGKQTNTEKPVKGDDFMGTLSSADGELTNEGIIKFNYLSKGGEKKLLGSKPGDTVELDIKKDFKDAHAVSHALNIGEDKAKELAGNFKFSLDKINHVEPAEMNQELFDGVFGKDVVKSEKEFIEKVKSTVEENYNRETGYYLDREIRDLLVKNTKMDIPGNFLKEWLLRSNEGKVTQEDVDREFDDYVESMKWDLIKNKIAEDNEINVEHEDVVNQAKAMILQQLGGAGAAEQLMEHMDAFADNYLKAENGQNYMRLYGELRDNKILELVRNKISIKEKSVSLDEFKKIVEKESK</sequence>
<dbReference type="PANTHER" id="PTHR30560">
    <property type="entry name" value="TRIGGER FACTOR CHAPERONE AND PEPTIDYL-PROLYL CIS/TRANS ISOMERASE"/>
    <property type="match status" value="1"/>
</dbReference>
<dbReference type="InterPro" id="IPR036611">
    <property type="entry name" value="Trigger_fac_ribosome-bd_sf"/>
</dbReference>
<dbReference type="NCBIfam" id="TIGR00115">
    <property type="entry name" value="tig"/>
    <property type="match status" value="1"/>
</dbReference>
<dbReference type="InterPro" id="IPR027304">
    <property type="entry name" value="Trigger_fact/SurA_dom_sf"/>
</dbReference>
<dbReference type="GO" id="GO:0051083">
    <property type="term" value="P:'de novo' cotranslational protein folding"/>
    <property type="evidence" value="ECO:0007669"/>
    <property type="project" value="TreeGrafter"/>
</dbReference>
<dbReference type="GO" id="GO:0015031">
    <property type="term" value="P:protein transport"/>
    <property type="evidence" value="ECO:0007669"/>
    <property type="project" value="InterPro"/>
</dbReference>
<dbReference type="Pfam" id="PF05697">
    <property type="entry name" value="Trigger_N"/>
    <property type="match status" value="1"/>
</dbReference>
<dbReference type="GO" id="GO:0044183">
    <property type="term" value="F:protein folding chaperone"/>
    <property type="evidence" value="ECO:0007669"/>
    <property type="project" value="TreeGrafter"/>
</dbReference>
<dbReference type="RefSeq" id="WP_225700116.1">
    <property type="nucleotide sequence ID" value="NZ_JAIXNE010000013.1"/>
</dbReference>
<dbReference type="PANTHER" id="PTHR30560:SF3">
    <property type="entry name" value="TRIGGER FACTOR-LIKE PROTEIN TIG, CHLOROPLASTIC"/>
    <property type="match status" value="1"/>
</dbReference>
<dbReference type="SUPFAM" id="SSF109998">
    <property type="entry name" value="Triger factor/SurA peptide-binding domain-like"/>
    <property type="match status" value="1"/>
</dbReference>
<dbReference type="GO" id="GO:0003755">
    <property type="term" value="F:peptidyl-prolyl cis-trans isomerase activity"/>
    <property type="evidence" value="ECO:0007669"/>
    <property type="project" value="UniProtKB-EC"/>
</dbReference>
<dbReference type="EC" id="5.2.1.8" evidence="2"/>
<dbReference type="Proteomes" id="UP001139409">
    <property type="component" value="Unassembled WGS sequence"/>
</dbReference>
<evidence type="ECO:0000313" key="2">
    <source>
        <dbReference type="EMBL" id="MCA6079258.1"/>
    </source>
</evidence>
<dbReference type="AlphaFoldDB" id="A0A9X1HVZ9"/>
<dbReference type="EMBL" id="JAIXNE010000013">
    <property type="protein sequence ID" value="MCA6079258.1"/>
    <property type="molecule type" value="Genomic_DNA"/>
</dbReference>
<dbReference type="Gene3D" id="1.10.3120.10">
    <property type="entry name" value="Trigger factor, C-terminal domain"/>
    <property type="match status" value="1"/>
</dbReference>
<protein>
    <submittedName>
        <fullName evidence="2">Trigger factor</fullName>
        <ecNumber evidence="2">5.2.1.8</ecNumber>
    </submittedName>
</protein>
<evidence type="ECO:0000259" key="1">
    <source>
        <dbReference type="Pfam" id="PF05697"/>
    </source>
</evidence>
<dbReference type="GO" id="GO:0043335">
    <property type="term" value="P:protein unfolding"/>
    <property type="evidence" value="ECO:0007669"/>
    <property type="project" value="TreeGrafter"/>
</dbReference>